<dbReference type="KEGG" id="span:AWL63_06815"/>
<feature type="transmembrane region" description="Helical" evidence="1">
    <location>
        <begin position="31"/>
        <end position="49"/>
    </location>
</feature>
<reference evidence="2 3" key="1">
    <citation type="submission" date="2016-01" db="EMBL/GenBank/DDBJ databases">
        <title>Complete genome and mega plasmid sequence of Sphingomonas panacis DCY99 elicits systemic resistance in rice to Xanthomonas oryzae.</title>
        <authorList>
            <person name="Kim Y.J."/>
            <person name="Yang D.C."/>
            <person name="Sing P."/>
        </authorList>
    </citation>
    <scope>NUCLEOTIDE SEQUENCE [LARGE SCALE GENOMIC DNA]</scope>
    <source>
        <strain evidence="2 3">DCY99</strain>
    </source>
</reference>
<protein>
    <submittedName>
        <fullName evidence="2">Uncharacterized protein</fullName>
    </submittedName>
</protein>
<dbReference type="STRING" id="1560345.AWL63_06815"/>
<keyword evidence="1" id="KW-1133">Transmembrane helix</keyword>
<feature type="transmembrane region" description="Helical" evidence="1">
    <location>
        <begin position="55"/>
        <end position="72"/>
    </location>
</feature>
<organism evidence="2 3">
    <name type="scientific">Sphingomonas panacis</name>
    <dbReference type="NCBI Taxonomy" id="1560345"/>
    <lineage>
        <taxon>Bacteria</taxon>
        <taxon>Pseudomonadati</taxon>
        <taxon>Pseudomonadota</taxon>
        <taxon>Alphaproteobacteria</taxon>
        <taxon>Sphingomonadales</taxon>
        <taxon>Sphingomonadaceae</taxon>
        <taxon>Sphingomonas</taxon>
    </lineage>
</organism>
<accession>A0A1B3Z8H9</accession>
<evidence type="ECO:0000256" key="1">
    <source>
        <dbReference type="SAM" id="Phobius"/>
    </source>
</evidence>
<name>A0A1B3Z8H9_9SPHN</name>
<feature type="transmembrane region" description="Helical" evidence="1">
    <location>
        <begin position="6"/>
        <end position="26"/>
    </location>
</feature>
<gene>
    <name evidence="2" type="ORF">AWL63_06815</name>
</gene>
<sequence>MEAIGEIALIVGFASCVALLVALWFAKTYGLLTYLLALLVLEIALPSFLPVSQGTPAAILGALVIAAPVALLQRKARLKATKSVP</sequence>
<proteinExistence type="predicted"/>
<evidence type="ECO:0000313" key="2">
    <source>
        <dbReference type="EMBL" id="AOH83721.1"/>
    </source>
</evidence>
<dbReference type="AlphaFoldDB" id="A0A1B3Z8H9"/>
<keyword evidence="1" id="KW-0812">Transmembrane</keyword>
<evidence type="ECO:0000313" key="3">
    <source>
        <dbReference type="Proteomes" id="UP000094256"/>
    </source>
</evidence>
<keyword evidence="1" id="KW-0472">Membrane</keyword>
<dbReference type="Proteomes" id="UP000094256">
    <property type="component" value="Chromosome"/>
</dbReference>
<keyword evidence="3" id="KW-1185">Reference proteome</keyword>
<dbReference type="EMBL" id="CP014168">
    <property type="protein sequence ID" value="AOH83721.1"/>
    <property type="molecule type" value="Genomic_DNA"/>
</dbReference>